<feature type="compositionally biased region" description="Low complexity" evidence="1">
    <location>
        <begin position="27"/>
        <end position="39"/>
    </location>
</feature>
<name>A0A8H5ELB4_FUSOX</name>
<feature type="compositionally biased region" description="Basic residues" evidence="1">
    <location>
        <begin position="10"/>
        <end position="20"/>
    </location>
</feature>
<feature type="region of interest" description="Disordered" evidence="1">
    <location>
        <begin position="1"/>
        <end position="158"/>
    </location>
</feature>
<feature type="compositionally biased region" description="Polar residues" evidence="1">
    <location>
        <begin position="63"/>
        <end position="84"/>
    </location>
</feature>
<dbReference type="AlphaFoldDB" id="A0A8H5ELB4"/>
<reference evidence="2" key="1">
    <citation type="submission" date="2020-02" db="EMBL/GenBank/DDBJ databases">
        <title>Identification and distribution of gene clusters putatively required for synthesis of sphingolipid metabolism inhibitors in phylogenetically diverse species of the filamentous fungus Fusarium.</title>
        <authorList>
            <person name="Kim H.-S."/>
            <person name="Busman M."/>
            <person name="Brown D.W."/>
            <person name="Divon H."/>
            <person name="Uhlig S."/>
            <person name="Proctor R.H."/>
        </authorList>
    </citation>
    <scope>NUCLEOTIDE SEQUENCE [LARGE SCALE GENOMIC DNA]</scope>
    <source>
        <strain evidence="2">NRRL 39464</strain>
    </source>
</reference>
<organism evidence="2 3">
    <name type="scientific">Fusarium oxysporum</name>
    <name type="common">Fusarium vascular wilt</name>
    <dbReference type="NCBI Taxonomy" id="5507"/>
    <lineage>
        <taxon>Eukaryota</taxon>
        <taxon>Fungi</taxon>
        <taxon>Dikarya</taxon>
        <taxon>Ascomycota</taxon>
        <taxon>Pezizomycotina</taxon>
        <taxon>Sordariomycetes</taxon>
        <taxon>Hypocreomycetidae</taxon>
        <taxon>Hypocreales</taxon>
        <taxon>Nectriaceae</taxon>
        <taxon>Fusarium</taxon>
        <taxon>Fusarium oxysporum species complex</taxon>
    </lineage>
</organism>
<comment type="caution">
    <text evidence="2">The sequence shown here is derived from an EMBL/GenBank/DDBJ whole genome shotgun (WGS) entry which is preliminary data.</text>
</comment>
<feature type="compositionally biased region" description="Basic and acidic residues" evidence="1">
    <location>
        <begin position="85"/>
        <end position="107"/>
    </location>
</feature>
<proteinExistence type="predicted"/>
<feature type="compositionally biased region" description="Basic and acidic residues" evidence="1">
    <location>
        <begin position="44"/>
        <end position="62"/>
    </location>
</feature>
<dbReference type="EMBL" id="JAAFOW010000632">
    <property type="protein sequence ID" value="KAF5265040.1"/>
    <property type="molecule type" value="Genomic_DNA"/>
</dbReference>
<dbReference type="Proteomes" id="UP000558688">
    <property type="component" value="Unassembled WGS sequence"/>
</dbReference>
<feature type="non-terminal residue" evidence="2">
    <location>
        <position position="158"/>
    </location>
</feature>
<gene>
    <name evidence="2" type="ORF">FOXYS1_4152</name>
</gene>
<evidence type="ECO:0000313" key="2">
    <source>
        <dbReference type="EMBL" id="KAF5265040.1"/>
    </source>
</evidence>
<protein>
    <submittedName>
        <fullName evidence="2">Uncharacterized protein</fullName>
    </submittedName>
</protein>
<evidence type="ECO:0000256" key="1">
    <source>
        <dbReference type="SAM" id="MobiDB-lite"/>
    </source>
</evidence>
<sequence>MGATDIASRLRAKFTKRRHSTAGSQASSTRSITDTTSSSFGSRHLWDRDRSRARDGDGDHSSQRAVSNSRGTVSSRRGMTTTPDGSHRQREDGDDVAKLEGSREVSEAAKSSSNSNSNSESAAKSSSEIGAEAAVPPANDNSTAPDTTSEPLKQPSPP</sequence>
<feature type="compositionally biased region" description="Polar residues" evidence="1">
    <location>
        <begin position="139"/>
        <end position="151"/>
    </location>
</feature>
<evidence type="ECO:0000313" key="3">
    <source>
        <dbReference type="Proteomes" id="UP000558688"/>
    </source>
</evidence>
<accession>A0A8H5ELB4</accession>
<feature type="compositionally biased region" description="Low complexity" evidence="1">
    <location>
        <begin position="108"/>
        <end position="128"/>
    </location>
</feature>